<protein>
    <submittedName>
        <fullName evidence="1">Uncharacterized protein</fullName>
    </submittedName>
</protein>
<organism evidence="1 2">
    <name type="scientific">Entomophthora muscae</name>
    <dbReference type="NCBI Taxonomy" id="34485"/>
    <lineage>
        <taxon>Eukaryota</taxon>
        <taxon>Fungi</taxon>
        <taxon>Fungi incertae sedis</taxon>
        <taxon>Zoopagomycota</taxon>
        <taxon>Entomophthoromycotina</taxon>
        <taxon>Entomophthoromycetes</taxon>
        <taxon>Entomophthorales</taxon>
        <taxon>Entomophthoraceae</taxon>
        <taxon>Entomophthora</taxon>
    </lineage>
</organism>
<dbReference type="EMBL" id="QTSX02000752">
    <property type="protein sequence ID" value="KAJ9085644.1"/>
    <property type="molecule type" value="Genomic_DNA"/>
</dbReference>
<dbReference type="Proteomes" id="UP001165960">
    <property type="component" value="Unassembled WGS sequence"/>
</dbReference>
<proteinExistence type="predicted"/>
<sequence length="124" mass="13733">MTVPLTLQPKRPMEPTTTANTTSTQLFGVIYINLTGLVDYMVPNSSPWSLLGQFLYYIIKLAPILWWELPTGPVVLCPESPNASNYALLPENLAALSSGWVQPIPLKTSNPGQLSNWENSQTWS</sequence>
<name>A0ACC2UEZ5_9FUNG</name>
<evidence type="ECO:0000313" key="2">
    <source>
        <dbReference type="Proteomes" id="UP001165960"/>
    </source>
</evidence>
<keyword evidence="2" id="KW-1185">Reference proteome</keyword>
<evidence type="ECO:0000313" key="1">
    <source>
        <dbReference type="EMBL" id="KAJ9085644.1"/>
    </source>
</evidence>
<reference evidence="1" key="1">
    <citation type="submission" date="2022-04" db="EMBL/GenBank/DDBJ databases">
        <title>Genome of the entomopathogenic fungus Entomophthora muscae.</title>
        <authorList>
            <person name="Elya C."/>
            <person name="Lovett B.R."/>
            <person name="Lee E."/>
            <person name="Macias A.M."/>
            <person name="Hajek A.E."/>
            <person name="De Bivort B.L."/>
            <person name="Kasson M.T."/>
            <person name="De Fine Licht H.H."/>
            <person name="Stajich J.E."/>
        </authorList>
    </citation>
    <scope>NUCLEOTIDE SEQUENCE</scope>
    <source>
        <strain evidence="1">Berkeley</strain>
    </source>
</reference>
<comment type="caution">
    <text evidence="1">The sequence shown here is derived from an EMBL/GenBank/DDBJ whole genome shotgun (WGS) entry which is preliminary data.</text>
</comment>
<gene>
    <name evidence="1" type="ORF">DSO57_1012016</name>
</gene>
<accession>A0ACC2UEZ5</accession>